<dbReference type="EMBL" id="VZOK01000093">
    <property type="protein sequence ID" value="KAB0632168.1"/>
    <property type="molecule type" value="Genomic_DNA"/>
</dbReference>
<evidence type="ECO:0000313" key="2">
    <source>
        <dbReference type="Proteomes" id="UP000473470"/>
    </source>
</evidence>
<organism evidence="1 2">
    <name type="scientific">Burkholderia stagnalis</name>
    <dbReference type="NCBI Taxonomy" id="1503054"/>
    <lineage>
        <taxon>Bacteria</taxon>
        <taxon>Pseudomonadati</taxon>
        <taxon>Pseudomonadota</taxon>
        <taxon>Betaproteobacteria</taxon>
        <taxon>Burkholderiales</taxon>
        <taxon>Burkholderiaceae</taxon>
        <taxon>Burkholderia</taxon>
        <taxon>Burkholderia cepacia complex</taxon>
    </lineage>
</organism>
<gene>
    <name evidence="1" type="ORF">F7R25_33975</name>
</gene>
<dbReference type="AlphaFoldDB" id="A0A3P0EDJ9"/>
<dbReference type="RefSeq" id="WP_059882775.1">
    <property type="nucleotide sequence ID" value="NZ_CABVPM010000010.1"/>
</dbReference>
<comment type="caution">
    <text evidence="1">The sequence shown here is derived from an EMBL/GenBank/DDBJ whole genome shotgun (WGS) entry which is preliminary data.</text>
</comment>
<evidence type="ECO:0000313" key="1">
    <source>
        <dbReference type="EMBL" id="KAB0632168.1"/>
    </source>
</evidence>
<name>A0A3P0EDJ9_9BURK</name>
<dbReference type="Proteomes" id="UP000473470">
    <property type="component" value="Unassembled WGS sequence"/>
</dbReference>
<reference evidence="1 2" key="1">
    <citation type="submission" date="2019-09" db="EMBL/GenBank/DDBJ databases">
        <title>Draft genome sequences of 48 bacterial type strains from the CCUG.</title>
        <authorList>
            <person name="Tunovic T."/>
            <person name="Pineiro-Iglesias B."/>
            <person name="Unosson C."/>
            <person name="Inganas E."/>
            <person name="Ohlen M."/>
            <person name="Cardew S."/>
            <person name="Jensie-Markopoulos S."/>
            <person name="Salva-Serra F."/>
            <person name="Jaen-Luchoro D."/>
            <person name="Karlsson R."/>
            <person name="Svensson-Stadler L."/>
            <person name="Chun J."/>
            <person name="Moore E."/>
        </authorList>
    </citation>
    <scope>NUCLEOTIDE SEQUENCE [LARGE SCALE GENOMIC DNA]</scope>
    <source>
        <strain evidence="1 2">CCUG 65686</strain>
    </source>
</reference>
<accession>A0A3P0EDJ9</accession>
<proteinExistence type="predicted"/>
<protein>
    <submittedName>
        <fullName evidence="1">Uncharacterized protein</fullName>
    </submittedName>
</protein>
<sequence>MRRPVSPASLDTEIARFCGAAIGCAQRCRQAAEFASGPISRLLSRSAVSSGRAIARIRPNTRGHVMPNSFAA</sequence>